<sequence length="1523" mass="168342">MPEMTKCSIDIICIKYAVVDHGHVGSGCLTSAQIVSLNIVDAPDSCTRFNTASMTWMGDASTGDENGEDRFSLFESFYGCYEISDTSWFVDNAQYKKTGWSSMKEGDCNSFCLRMFGDKKVYTVAYNTNECYCVDSDTPDTTAGYSTTSYDDAEFKCADDYDGHLISILDSGDGDYWTTNFLKIFAEHTGISSNTDIWVGGFNPYTGGGQNFMWNDGTILFEYPENHDFEDWTGQCLYLTVTNNNAGITVKSGDCTSTATRQVMCQRPSNTRDGVRSYGCWEKHDSITSVEGSHADLPTYPPALQRVQPWVTCESVISELESNPTMFGISEGECYGNSGSGHFYMAGATSTQCKGGYGSELSYDIYESEAIPQGYIGCYDVISTGNEQKTSDDMTVTGCREICYALKTTLYKYKYAALKGTECHCFEDFPARNGGTRYKLSSCDSFCPGNSKQRCGNTAGTTYSVYSAVKYYPFVRSCRDAAFNLLPVDQQYRRSSTDFWDSGIEGKIKRTYCSEELDEVFNIKADIYSAVGGDKSYRLGAAHAQTSVLDILWADGGWPDSLVRPIYDPYDLTGLGDEINGEWENPYNDDWNNLCMKNQKRKMVNCEEDASYKFFCSLPKSGSEVFVGCYSESANQVSTTASPVTQHQQMHVTGCRQICLNAEIQYAMLTGEYCRCVSSLTGLTPVSRDNFCGDACPGMHLQDCGKVSTGSSSVYATGAADSPTSCSWYQPGGVLTAGQYLVDPDLSGDTVQYRTQCNSYDNSANCDFANGWVSYKEHCYFLSTDKKTYDEAYNTCVDGDGLLLSASKGFDEIEFIEKLIRADSAFSLSDLFYVGLYQLDADTFPSTTDYIYLDSGIITDDNNLHDDWEDQGNPPCFAWRSSDMTQFPVLCNETHRYICRKDPPGEMMCTSKVTSDPGYTVTNHRMSNTLCRLVCQGKQYDFAATNFETCSCFNKSALESHSALSLSQCDIPCPTIKYQRCGGSGDKMLVTHSHPECPANAGFTSGENCYLALEINVNFWEAAEQCSLLYGNNVGLSDSNCTECQNLVTELGKELWINPYRQTVPGTDFYSAPLLSYLSEWSDSTLDLDTDPGRCSVLTSSGRRLADCEGESLGAFCYKLKAPTTKQASSLTSPRNYGIGEYFTLFYGSSGSYDKQGVQDLETYCREGSAWFADFAGNCYTYVPVTSTAEFLTACRGIGAPRAVINTREDDDWLLSFRSQSRPLSTLYDNQRAITGTFDLDGNGNLISMDGTYWSGQFHNLRSDSYLSAYVRNLWEDLDDSLMHGPYINNKEDGSDLFVAEFASNMQGVLCERSRAYHGCYSIAGENLFKVYEVDYQPNTVYQCVESCRALEYSLIAITGASCYCSNDILGTYQTDQAACMGRCANTNLAVDLCGNSTLSTAIYMNISDSIYDLLASTCTDLHNEGAVLSGTFKLSLSSTIDSFYCHSGGEEYGLALTRVSSVTISASSESTDYPASNARIYGLSTWVASSDTDQWWQVVFDTPHIITAILSQGCYIFCTSKY</sequence>
<dbReference type="InterPro" id="IPR002889">
    <property type="entry name" value="WSC_carb-bd"/>
</dbReference>
<dbReference type="OrthoDB" id="6285323at2759"/>
<evidence type="ECO:0000256" key="4">
    <source>
        <dbReference type="ARBA" id="ARBA00022989"/>
    </source>
</evidence>
<evidence type="ECO:0000256" key="3">
    <source>
        <dbReference type="ARBA" id="ARBA00022729"/>
    </source>
</evidence>
<dbReference type="InterPro" id="IPR008979">
    <property type="entry name" value="Galactose-bd-like_sf"/>
</dbReference>
<feature type="domain" description="WSC" evidence="8">
    <location>
        <begin position="372"/>
        <end position="469"/>
    </location>
</feature>
<dbReference type="PANTHER" id="PTHR24269">
    <property type="entry name" value="KREMEN PROTEIN"/>
    <property type="match status" value="1"/>
</dbReference>
<dbReference type="PROSITE" id="PS51212">
    <property type="entry name" value="WSC"/>
    <property type="match status" value="4"/>
</dbReference>
<protein>
    <submittedName>
        <fullName evidence="9">Uncharacterized protein</fullName>
    </submittedName>
</protein>
<keyword evidence="4" id="KW-1133">Transmembrane helix</keyword>
<dbReference type="InterPro" id="IPR016187">
    <property type="entry name" value="CTDL_fold"/>
</dbReference>
<dbReference type="EMBL" id="VXIV02002020">
    <property type="protein sequence ID" value="KAF6027808.1"/>
    <property type="molecule type" value="Genomic_DNA"/>
</dbReference>
<gene>
    <name evidence="9" type="ORF">EB796_013884</name>
</gene>
<evidence type="ECO:0000313" key="9">
    <source>
        <dbReference type="EMBL" id="KAF6027808.1"/>
    </source>
</evidence>
<dbReference type="SUPFAM" id="SSF49785">
    <property type="entry name" value="Galactose-binding domain-like"/>
    <property type="match status" value="1"/>
</dbReference>
<dbReference type="SMART" id="SM00321">
    <property type="entry name" value="WSC"/>
    <property type="match status" value="3"/>
</dbReference>
<dbReference type="PANTHER" id="PTHR24269:SF16">
    <property type="entry name" value="PROTEIN SLG1"/>
    <property type="match status" value="1"/>
</dbReference>
<evidence type="ECO:0000256" key="1">
    <source>
        <dbReference type="ARBA" id="ARBA00004167"/>
    </source>
</evidence>
<dbReference type="Pfam" id="PF01822">
    <property type="entry name" value="WSC"/>
    <property type="match status" value="3"/>
</dbReference>
<keyword evidence="5" id="KW-0472">Membrane</keyword>
<evidence type="ECO:0000313" key="10">
    <source>
        <dbReference type="Proteomes" id="UP000593567"/>
    </source>
</evidence>
<evidence type="ECO:0000256" key="2">
    <source>
        <dbReference type="ARBA" id="ARBA00022692"/>
    </source>
</evidence>
<feature type="domain" description="C-type lectin" evidence="7">
    <location>
        <begin position="127"/>
        <end position="266"/>
    </location>
</feature>
<feature type="domain" description="WSC" evidence="8">
    <location>
        <begin position="623"/>
        <end position="718"/>
    </location>
</feature>
<evidence type="ECO:0000259" key="7">
    <source>
        <dbReference type="PROSITE" id="PS50041"/>
    </source>
</evidence>
<comment type="subcellular location">
    <subcellularLocation>
        <location evidence="1">Membrane</location>
        <topology evidence="1">Single-pass membrane protein</topology>
    </subcellularLocation>
</comment>
<evidence type="ECO:0000259" key="8">
    <source>
        <dbReference type="PROSITE" id="PS51212"/>
    </source>
</evidence>
<dbReference type="PROSITE" id="PS50041">
    <property type="entry name" value="C_TYPE_LECTIN_2"/>
    <property type="match status" value="2"/>
</dbReference>
<dbReference type="InterPro" id="IPR016186">
    <property type="entry name" value="C-type_lectin-like/link_sf"/>
</dbReference>
<dbReference type="CDD" id="cd00037">
    <property type="entry name" value="CLECT"/>
    <property type="match status" value="1"/>
</dbReference>
<dbReference type="GO" id="GO:0005886">
    <property type="term" value="C:plasma membrane"/>
    <property type="evidence" value="ECO:0007669"/>
    <property type="project" value="TreeGrafter"/>
</dbReference>
<keyword evidence="2" id="KW-0812">Transmembrane</keyword>
<reference evidence="9" key="1">
    <citation type="submission" date="2020-06" db="EMBL/GenBank/DDBJ databases">
        <title>Draft genome of Bugula neritina, a colonial animal packing powerful symbionts and potential medicines.</title>
        <authorList>
            <person name="Rayko M."/>
        </authorList>
    </citation>
    <scope>NUCLEOTIDE SEQUENCE [LARGE SCALE GENOMIC DNA]</scope>
    <source>
        <strain evidence="9">Kwan_BN1</strain>
    </source>
</reference>
<keyword evidence="6" id="KW-0325">Glycoprotein</keyword>
<feature type="domain" description="WSC" evidence="8">
    <location>
        <begin position="1314"/>
        <end position="1407"/>
    </location>
</feature>
<evidence type="ECO:0000256" key="5">
    <source>
        <dbReference type="ARBA" id="ARBA00023136"/>
    </source>
</evidence>
<accession>A0A7J7JQT7</accession>
<dbReference type="SMART" id="SM00034">
    <property type="entry name" value="CLECT"/>
    <property type="match status" value="3"/>
</dbReference>
<dbReference type="InterPro" id="IPR051836">
    <property type="entry name" value="Kremen_rcpt"/>
</dbReference>
<evidence type="ECO:0000256" key="6">
    <source>
        <dbReference type="ARBA" id="ARBA00023180"/>
    </source>
</evidence>
<dbReference type="InterPro" id="IPR001304">
    <property type="entry name" value="C-type_lectin-like"/>
</dbReference>
<name>A0A7J7JQT7_BUGNE</name>
<comment type="caution">
    <text evidence="9">The sequence shown here is derived from an EMBL/GenBank/DDBJ whole genome shotgun (WGS) entry which is preliminary data.</text>
</comment>
<keyword evidence="3" id="KW-0732">Signal</keyword>
<feature type="domain" description="C-type lectin" evidence="7">
    <location>
        <begin position="775"/>
        <end position="900"/>
    </location>
</feature>
<dbReference type="SUPFAM" id="SSF56436">
    <property type="entry name" value="C-type lectin-like"/>
    <property type="match status" value="3"/>
</dbReference>
<feature type="domain" description="WSC" evidence="8">
    <location>
        <begin position="893"/>
        <end position="993"/>
    </location>
</feature>
<dbReference type="Gene3D" id="3.10.100.10">
    <property type="entry name" value="Mannose-Binding Protein A, subunit A"/>
    <property type="match status" value="2"/>
</dbReference>
<proteinExistence type="predicted"/>
<keyword evidence="10" id="KW-1185">Reference proteome</keyword>
<organism evidence="9 10">
    <name type="scientific">Bugula neritina</name>
    <name type="common">Brown bryozoan</name>
    <name type="synonym">Sertularia neritina</name>
    <dbReference type="NCBI Taxonomy" id="10212"/>
    <lineage>
        <taxon>Eukaryota</taxon>
        <taxon>Metazoa</taxon>
        <taxon>Spiralia</taxon>
        <taxon>Lophotrochozoa</taxon>
        <taxon>Bryozoa</taxon>
        <taxon>Gymnolaemata</taxon>
        <taxon>Cheilostomatida</taxon>
        <taxon>Flustrina</taxon>
        <taxon>Buguloidea</taxon>
        <taxon>Bugulidae</taxon>
        <taxon>Bugula</taxon>
    </lineage>
</organism>
<dbReference type="Gene3D" id="2.60.120.260">
    <property type="entry name" value="Galactose-binding domain-like"/>
    <property type="match status" value="1"/>
</dbReference>
<dbReference type="Proteomes" id="UP000593567">
    <property type="component" value="Unassembled WGS sequence"/>
</dbReference>